<evidence type="ECO:0000313" key="12">
    <source>
        <dbReference type="EMBL" id="MYZ48119.1"/>
    </source>
</evidence>
<evidence type="ECO:0000256" key="9">
    <source>
        <dbReference type="SAM" id="Phobius"/>
    </source>
</evidence>
<accession>A0A964T5C5</accession>
<evidence type="ECO:0000259" key="10">
    <source>
        <dbReference type="PROSITE" id="PS50893"/>
    </source>
</evidence>
<evidence type="ECO:0000313" key="13">
    <source>
        <dbReference type="Proteomes" id="UP000773614"/>
    </source>
</evidence>
<dbReference type="Gene3D" id="3.40.50.300">
    <property type="entry name" value="P-loop containing nucleotide triphosphate hydrolases"/>
    <property type="match status" value="1"/>
</dbReference>
<comment type="similarity">
    <text evidence="2">Belongs to the ABC transporter superfamily.</text>
</comment>
<dbReference type="GO" id="GO:0005886">
    <property type="term" value="C:plasma membrane"/>
    <property type="evidence" value="ECO:0007669"/>
    <property type="project" value="UniProtKB-SubCell"/>
</dbReference>
<reference evidence="12" key="1">
    <citation type="submission" date="2019-03" db="EMBL/GenBank/DDBJ databases">
        <title>Afifella sp. nov., isolated from activated sludge.</title>
        <authorList>
            <person name="Li Q."/>
            <person name="Liu Y."/>
        </authorList>
    </citation>
    <scope>NUCLEOTIDE SEQUENCE</scope>
    <source>
        <strain evidence="12">L72</strain>
    </source>
</reference>
<sequence length="607" mass="64340">MTSPSGTEAKHGRQALKPLSMLMPYLRRYRLRVAAALAALVAAALVTLAVPLAVRHMIDSGFHSADSGLSVNRSFLLLFGLAACLSLASALRFYLVTTLGDRIVTDIRRDVFAHLMSLSPGFFDTARSGELISRLTADTTQMKSAAGASASIALRNLVLLIGAAAMMVVTSPHLSGLVLMAIPIIVLPIVGFGRSVRRRSRYAQDTLAEATAYAAEAIGAVRIVQAFTQEKAAESRFAGRVDASYEAARTATTARAYLTAFAIFLVFASIVGVLWWGARSVLAGQMSAGTLGQFVLYSVFAAGALGELSQVWGEVSQASGAAERIAELLNTKPQIVAPAEPARLPVPASGEIRFERVSFGYGIEGSPVLRDFDLAVQPGERVAIVGPSGSGKSTVFALLMRYYDPESGRLLVDGIDVRTVDPRDLRRRIALVPQDATIFAASAMDNIRFADPAAGEEAVRAAARAAHADAFLSALPQGYDTVLGERGVTLSGGQRQRVAIARAILKDAPILLLDEATSALDAESEVAVQAALDSLMRSRTTLVIAHRLATIKSVDRIVVMDEGRIVEEGSHATLVSRGGLYARLAELQFQTGPSAAPLRAGERLSAL</sequence>
<evidence type="ECO:0000256" key="6">
    <source>
        <dbReference type="ARBA" id="ARBA00022989"/>
    </source>
</evidence>
<keyword evidence="4" id="KW-0547">Nucleotide-binding</keyword>
<dbReference type="InterPro" id="IPR017871">
    <property type="entry name" value="ABC_transporter-like_CS"/>
</dbReference>
<gene>
    <name evidence="12" type="ORF">E4O86_10395</name>
</gene>
<feature type="transmembrane region" description="Helical" evidence="9">
    <location>
        <begin position="175"/>
        <end position="193"/>
    </location>
</feature>
<organism evidence="12 13">
    <name type="scientific">Propylenella binzhouense</name>
    <dbReference type="NCBI Taxonomy" id="2555902"/>
    <lineage>
        <taxon>Bacteria</taxon>
        <taxon>Pseudomonadati</taxon>
        <taxon>Pseudomonadota</taxon>
        <taxon>Alphaproteobacteria</taxon>
        <taxon>Hyphomicrobiales</taxon>
        <taxon>Propylenellaceae</taxon>
        <taxon>Propylenella</taxon>
    </lineage>
</organism>
<dbReference type="Gene3D" id="1.20.1560.10">
    <property type="entry name" value="ABC transporter type 1, transmembrane domain"/>
    <property type="match status" value="1"/>
</dbReference>
<dbReference type="PANTHER" id="PTHR43394:SF1">
    <property type="entry name" value="ATP-BINDING CASSETTE SUB-FAMILY B MEMBER 10, MITOCHONDRIAL"/>
    <property type="match status" value="1"/>
</dbReference>
<keyword evidence="13" id="KW-1185">Reference proteome</keyword>
<dbReference type="InterPro" id="IPR011527">
    <property type="entry name" value="ABC1_TM_dom"/>
</dbReference>
<feature type="domain" description="ABC transporter" evidence="10">
    <location>
        <begin position="352"/>
        <end position="587"/>
    </location>
</feature>
<dbReference type="NCBIfam" id="TIGR02204">
    <property type="entry name" value="MsbA_rel"/>
    <property type="match status" value="1"/>
</dbReference>
<dbReference type="PROSITE" id="PS00211">
    <property type="entry name" value="ABC_TRANSPORTER_1"/>
    <property type="match status" value="1"/>
</dbReference>
<comment type="function">
    <text evidence="8">Part of an ABC transporter complex. Transmembrane domains (TMD) form a pore in the inner membrane and the ATP-binding domain (NBD) is responsible for energy generation.</text>
</comment>
<dbReference type="GO" id="GO:0015421">
    <property type="term" value="F:ABC-type oligopeptide transporter activity"/>
    <property type="evidence" value="ECO:0007669"/>
    <property type="project" value="TreeGrafter"/>
</dbReference>
<feature type="transmembrane region" description="Helical" evidence="9">
    <location>
        <begin position="152"/>
        <end position="169"/>
    </location>
</feature>
<evidence type="ECO:0000256" key="7">
    <source>
        <dbReference type="ARBA" id="ARBA00023136"/>
    </source>
</evidence>
<dbReference type="PANTHER" id="PTHR43394">
    <property type="entry name" value="ATP-DEPENDENT PERMEASE MDL1, MITOCHONDRIAL"/>
    <property type="match status" value="1"/>
</dbReference>
<dbReference type="GO" id="GO:0005524">
    <property type="term" value="F:ATP binding"/>
    <property type="evidence" value="ECO:0007669"/>
    <property type="project" value="UniProtKB-KW"/>
</dbReference>
<keyword evidence="7 9" id="KW-0472">Membrane</keyword>
<evidence type="ECO:0000259" key="11">
    <source>
        <dbReference type="PROSITE" id="PS50929"/>
    </source>
</evidence>
<comment type="subcellular location">
    <subcellularLocation>
        <location evidence="1">Cell membrane</location>
        <topology evidence="1">Multi-pass membrane protein</topology>
    </subcellularLocation>
</comment>
<dbReference type="OrthoDB" id="9804259at2"/>
<keyword evidence="3 9" id="KW-0812">Transmembrane</keyword>
<dbReference type="InterPro" id="IPR036640">
    <property type="entry name" value="ABC1_TM_sf"/>
</dbReference>
<feature type="transmembrane region" description="Helical" evidence="9">
    <location>
        <begin position="31"/>
        <end position="54"/>
    </location>
</feature>
<dbReference type="GO" id="GO:0090374">
    <property type="term" value="P:oligopeptide export from mitochondrion"/>
    <property type="evidence" value="ECO:0007669"/>
    <property type="project" value="TreeGrafter"/>
</dbReference>
<evidence type="ECO:0000256" key="3">
    <source>
        <dbReference type="ARBA" id="ARBA00022692"/>
    </source>
</evidence>
<dbReference type="CDD" id="cd18575">
    <property type="entry name" value="ABC_6TM_bac_exporter_ABCB8_10_like"/>
    <property type="match status" value="1"/>
</dbReference>
<dbReference type="InterPro" id="IPR011918">
    <property type="entry name" value="ABC_MsbA_ATP-bd"/>
</dbReference>
<keyword evidence="6 9" id="KW-1133">Transmembrane helix</keyword>
<dbReference type="PROSITE" id="PS50893">
    <property type="entry name" value="ABC_TRANSPORTER_2"/>
    <property type="match status" value="1"/>
</dbReference>
<dbReference type="SMART" id="SM00382">
    <property type="entry name" value="AAA"/>
    <property type="match status" value="1"/>
</dbReference>
<dbReference type="SUPFAM" id="SSF52540">
    <property type="entry name" value="P-loop containing nucleoside triphosphate hydrolases"/>
    <property type="match status" value="1"/>
</dbReference>
<evidence type="ECO:0000256" key="1">
    <source>
        <dbReference type="ARBA" id="ARBA00004651"/>
    </source>
</evidence>
<keyword evidence="5 12" id="KW-0067">ATP-binding</keyword>
<dbReference type="AlphaFoldDB" id="A0A964T5C5"/>
<dbReference type="SUPFAM" id="SSF90123">
    <property type="entry name" value="ABC transporter transmembrane region"/>
    <property type="match status" value="1"/>
</dbReference>
<evidence type="ECO:0000256" key="8">
    <source>
        <dbReference type="ARBA" id="ARBA00024725"/>
    </source>
</evidence>
<protein>
    <submittedName>
        <fullName evidence="12">ATP-binding cassette domain-containing protein</fullName>
    </submittedName>
</protein>
<dbReference type="RefSeq" id="WP_161140468.1">
    <property type="nucleotide sequence ID" value="NZ_SPKJ01000029.1"/>
</dbReference>
<dbReference type="InterPro" id="IPR003593">
    <property type="entry name" value="AAA+_ATPase"/>
</dbReference>
<comment type="caution">
    <text evidence="12">The sequence shown here is derived from an EMBL/GenBank/DDBJ whole genome shotgun (WGS) entry which is preliminary data.</text>
</comment>
<evidence type="ECO:0000256" key="2">
    <source>
        <dbReference type="ARBA" id="ARBA00005417"/>
    </source>
</evidence>
<dbReference type="Pfam" id="PF00005">
    <property type="entry name" value="ABC_tran"/>
    <property type="match status" value="1"/>
</dbReference>
<dbReference type="EMBL" id="SPKJ01000029">
    <property type="protein sequence ID" value="MYZ48119.1"/>
    <property type="molecule type" value="Genomic_DNA"/>
</dbReference>
<dbReference type="InterPro" id="IPR003439">
    <property type="entry name" value="ABC_transporter-like_ATP-bd"/>
</dbReference>
<feature type="transmembrane region" description="Helical" evidence="9">
    <location>
        <begin position="256"/>
        <end position="278"/>
    </location>
</feature>
<dbReference type="InterPro" id="IPR039421">
    <property type="entry name" value="Type_1_exporter"/>
</dbReference>
<dbReference type="InterPro" id="IPR027417">
    <property type="entry name" value="P-loop_NTPase"/>
</dbReference>
<dbReference type="FunFam" id="3.40.50.300:FF:000218">
    <property type="entry name" value="Multidrug ABC transporter ATP-binding protein"/>
    <property type="match status" value="1"/>
</dbReference>
<dbReference type="GO" id="GO:0016887">
    <property type="term" value="F:ATP hydrolysis activity"/>
    <property type="evidence" value="ECO:0007669"/>
    <property type="project" value="InterPro"/>
</dbReference>
<proteinExistence type="inferred from homology"/>
<dbReference type="PROSITE" id="PS50929">
    <property type="entry name" value="ABC_TM1F"/>
    <property type="match status" value="1"/>
</dbReference>
<dbReference type="Pfam" id="PF00664">
    <property type="entry name" value="ABC_membrane"/>
    <property type="match status" value="1"/>
</dbReference>
<evidence type="ECO:0000256" key="5">
    <source>
        <dbReference type="ARBA" id="ARBA00022840"/>
    </source>
</evidence>
<dbReference type="Proteomes" id="UP000773614">
    <property type="component" value="Unassembled WGS sequence"/>
</dbReference>
<evidence type="ECO:0000256" key="4">
    <source>
        <dbReference type="ARBA" id="ARBA00022741"/>
    </source>
</evidence>
<feature type="domain" description="ABC transmembrane type-1" evidence="11">
    <location>
        <begin position="34"/>
        <end position="317"/>
    </location>
</feature>
<feature type="transmembrane region" description="Helical" evidence="9">
    <location>
        <begin position="74"/>
        <end position="95"/>
    </location>
</feature>
<name>A0A964T5C5_9HYPH</name>